<protein>
    <submittedName>
        <fullName evidence="2">Uncharacterized protein</fullName>
    </submittedName>
</protein>
<feature type="coiled-coil region" evidence="1">
    <location>
        <begin position="89"/>
        <end position="118"/>
    </location>
</feature>
<name>A0AAW1NL76_POPJA</name>
<evidence type="ECO:0000313" key="3">
    <source>
        <dbReference type="Proteomes" id="UP001458880"/>
    </source>
</evidence>
<evidence type="ECO:0000256" key="1">
    <source>
        <dbReference type="SAM" id="Coils"/>
    </source>
</evidence>
<evidence type="ECO:0000313" key="2">
    <source>
        <dbReference type="EMBL" id="KAK9758725.1"/>
    </source>
</evidence>
<comment type="caution">
    <text evidence="2">The sequence shown here is derived from an EMBL/GenBank/DDBJ whole genome shotgun (WGS) entry which is preliminary data.</text>
</comment>
<accession>A0AAW1NL76</accession>
<organism evidence="2 3">
    <name type="scientific">Popillia japonica</name>
    <name type="common">Japanese beetle</name>
    <dbReference type="NCBI Taxonomy" id="7064"/>
    <lineage>
        <taxon>Eukaryota</taxon>
        <taxon>Metazoa</taxon>
        <taxon>Ecdysozoa</taxon>
        <taxon>Arthropoda</taxon>
        <taxon>Hexapoda</taxon>
        <taxon>Insecta</taxon>
        <taxon>Pterygota</taxon>
        <taxon>Neoptera</taxon>
        <taxon>Endopterygota</taxon>
        <taxon>Coleoptera</taxon>
        <taxon>Polyphaga</taxon>
        <taxon>Scarabaeiformia</taxon>
        <taxon>Scarabaeidae</taxon>
        <taxon>Rutelinae</taxon>
        <taxon>Popillia</taxon>
    </lineage>
</organism>
<sequence length="150" mass="17484">MSAPPKSPYERAKKYSRYGKCSVDDLRKEIQNDFKKRLKVYRNASVDKNRHNLNVSSVIHQSYEKIRESLLSDAEAIEFLDQKNLFNLLNEVQEEILNEELQKEAEEYEREFNSIIDKSMGVCNVCDKTVVPFESGVICENCIRHFDGDV</sequence>
<gene>
    <name evidence="2" type="ORF">QE152_g430</name>
</gene>
<keyword evidence="1" id="KW-0175">Coiled coil</keyword>
<dbReference type="Proteomes" id="UP001458880">
    <property type="component" value="Unassembled WGS sequence"/>
</dbReference>
<proteinExistence type="predicted"/>
<dbReference type="AlphaFoldDB" id="A0AAW1NL76"/>
<reference evidence="2 3" key="1">
    <citation type="journal article" date="2024" name="BMC Genomics">
        <title>De novo assembly and annotation of Popillia japonica's genome with initial clues to its potential as an invasive pest.</title>
        <authorList>
            <person name="Cucini C."/>
            <person name="Boschi S."/>
            <person name="Funari R."/>
            <person name="Cardaioli E."/>
            <person name="Iannotti N."/>
            <person name="Marturano G."/>
            <person name="Paoli F."/>
            <person name="Bruttini M."/>
            <person name="Carapelli A."/>
            <person name="Frati F."/>
            <person name="Nardi F."/>
        </authorList>
    </citation>
    <scope>NUCLEOTIDE SEQUENCE [LARGE SCALE GENOMIC DNA]</scope>
    <source>
        <strain evidence="2">DMR45628</strain>
    </source>
</reference>
<dbReference type="EMBL" id="JASPKY010000003">
    <property type="protein sequence ID" value="KAK9758725.1"/>
    <property type="molecule type" value="Genomic_DNA"/>
</dbReference>
<keyword evidence="3" id="KW-1185">Reference proteome</keyword>